<evidence type="ECO:0000256" key="1">
    <source>
        <dbReference type="SAM" id="MobiDB-lite"/>
    </source>
</evidence>
<dbReference type="Proteomes" id="UP001566132">
    <property type="component" value="Unassembled WGS sequence"/>
</dbReference>
<comment type="caution">
    <text evidence="2">The sequence shown here is derived from an EMBL/GenBank/DDBJ whole genome shotgun (WGS) entry which is preliminary data.</text>
</comment>
<proteinExistence type="predicted"/>
<organism evidence="2 3">
    <name type="scientific">Hypothenemus hampei</name>
    <name type="common">Coffee berry borer</name>
    <dbReference type="NCBI Taxonomy" id="57062"/>
    <lineage>
        <taxon>Eukaryota</taxon>
        <taxon>Metazoa</taxon>
        <taxon>Ecdysozoa</taxon>
        <taxon>Arthropoda</taxon>
        <taxon>Hexapoda</taxon>
        <taxon>Insecta</taxon>
        <taxon>Pterygota</taxon>
        <taxon>Neoptera</taxon>
        <taxon>Endopterygota</taxon>
        <taxon>Coleoptera</taxon>
        <taxon>Polyphaga</taxon>
        <taxon>Cucujiformia</taxon>
        <taxon>Curculionidae</taxon>
        <taxon>Scolytinae</taxon>
        <taxon>Hypothenemus</taxon>
    </lineage>
</organism>
<keyword evidence="3" id="KW-1185">Reference proteome</keyword>
<gene>
    <name evidence="2" type="ORF">ABEB36_014417</name>
</gene>
<dbReference type="AlphaFoldDB" id="A0ABD1E4H3"/>
<evidence type="ECO:0000313" key="2">
    <source>
        <dbReference type="EMBL" id="KAL1488614.1"/>
    </source>
</evidence>
<sequence length="296" mass="34295">MPLRFHDLILFPKDIYDLDNFSLENTNVNEEPSYEGKNNSTVISLPGETIKDDTNKIYNFGDVNNLSFGITDNAVEEKEDEELITGQKVDKDGKKSLLAQFKHNDIPSRKTNDGDTSLDNKFLETDCDIVTTNCDIINKTNIISSTDLDINDTLQDSRVDNIEKNENVKINILTNIQSTPSSNKNCDYVEDIWKKHLHWPKIEEKKRNTKVKDKMPFALVSKEWKNYYQQKESKKIQQMLLKERRKESRKRKAEEKNKARIAVATKKQKKGNFLKKISNTSMPIRKNSESDSENIE</sequence>
<feature type="compositionally biased region" description="Basic and acidic residues" evidence="1">
    <location>
        <begin position="242"/>
        <end position="258"/>
    </location>
</feature>
<name>A0ABD1E4H3_HYPHA</name>
<evidence type="ECO:0000313" key="3">
    <source>
        <dbReference type="Proteomes" id="UP001566132"/>
    </source>
</evidence>
<protein>
    <submittedName>
        <fullName evidence="2">Uncharacterized protein</fullName>
    </submittedName>
</protein>
<dbReference type="EMBL" id="JBDJPC010000013">
    <property type="protein sequence ID" value="KAL1488614.1"/>
    <property type="molecule type" value="Genomic_DNA"/>
</dbReference>
<reference evidence="2 3" key="1">
    <citation type="submission" date="2024-05" db="EMBL/GenBank/DDBJ databases">
        <title>Genetic variation in Jamaican populations of the coffee berry borer (Hypothenemus hampei).</title>
        <authorList>
            <person name="Errbii M."/>
            <person name="Myrie A."/>
        </authorList>
    </citation>
    <scope>NUCLEOTIDE SEQUENCE [LARGE SCALE GENOMIC DNA]</scope>
    <source>
        <strain evidence="2">JA-Hopewell-2020-01-JO</strain>
        <tissue evidence="2">Whole body</tissue>
    </source>
</reference>
<feature type="region of interest" description="Disordered" evidence="1">
    <location>
        <begin position="242"/>
        <end position="296"/>
    </location>
</feature>
<accession>A0ABD1E4H3</accession>